<dbReference type="Gene3D" id="2.40.10.270">
    <property type="entry name" value="Bacteriophage SPP1 head-tail adaptor protein"/>
    <property type="match status" value="1"/>
</dbReference>
<proteinExistence type="predicted"/>
<dbReference type="InterPro" id="IPR038666">
    <property type="entry name" value="SSP1_head-tail_sf"/>
</dbReference>
<evidence type="ECO:0000313" key="1">
    <source>
        <dbReference type="EMBL" id="VVT20335.1"/>
    </source>
</evidence>
<accession>A0A5E7ZT98</accession>
<dbReference type="InterPro" id="IPR008767">
    <property type="entry name" value="Phage_SPP1_head-tail_adaptor"/>
</dbReference>
<name>A0A5E7ZT98_9SPHN</name>
<protein>
    <submittedName>
        <fullName evidence="1">Phage head-tail adapter protein</fullName>
    </submittedName>
</protein>
<reference evidence="1 2" key="1">
    <citation type="submission" date="2019-09" db="EMBL/GenBank/DDBJ databases">
        <authorList>
            <person name="Dittami M. S."/>
        </authorList>
    </citation>
    <scope>NUCLEOTIDE SEQUENCE [LARGE SCALE GENOMIC DNA]</scope>
    <source>
        <strain evidence="1">SPHINGO391</strain>
    </source>
</reference>
<gene>
    <name evidence="1" type="ORF">SPHINGO391_470055</name>
</gene>
<sequence length="114" mass="12351">MGLDAGSLDRRISVQRATMIDDGVASVLGPMAEVGKRWAKKTDIGDAERVRASAQGQELTTRFIVRSDSLTRQIDAKYEIVCEGARYRVTGTKEHGGRQVGVEITASTQPDQAS</sequence>
<organism evidence="1 2">
    <name type="scientific">Sphingomonas aurantiaca</name>
    <dbReference type="NCBI Taxonomy" id="185949"/>
    <lineage>
        <taxon>Bacteria</taxon>
        <taxon>Pseudomonadati</taxon>
        <taxon>Pseudomonadota</taxon>
        <taxon>Alphaproteobacteria</taxon>
        <taxon>Sphingomonadales</taxon>
        <taxon>Sphingomonadaceae</taxon>
        <taxon>Sphingomonas</taxon>
    </lineage>
</organism>
<dbReference type="EMBL" id="CABVLI010000042">
    <property type="protein sequence ID" value="VVT20335.1"/>
    <property type="molecule type" value="Genomic_DNA"/>
</dbReference>
<dbReference type="RefSeq" id="WP_151991238.1">
    <property type="nucleotide sequence ID" value="NZ_LR701528.1"/>
</dbReference>
<dbReference type="Proteomes" id="UP000326857">
    <property type="component" value="Unassembled WGS sequence"/>
</dbReference>
<evidence type="ECO:0000313" key="2">
    <source>
        <dbReference type="Proteomes" id="UP000326857"/>
    </source>
</evidence>
<dbReference type="AlphaFoldDB" id="A0A5E7ZT98"/>
<dbReference type="Pfam" id="PF05521">
    <property type="entry name" value="Phage_HCP"/>
    <property type="match status" value="1"/>
</dbReference>